<dbReference type="PROSITE" id="PS50330">
    <property type="entry name" value="UIM"/>
    <property type="match status" value="2"/>
</dbReference>
<dbReference type="NCBIfam" id="TIGR04168">
    <property type="entry name" value="TIGR04168 family protein"/>
    <property type="match status" value="1"/>
</dbReference>
<evidence type="ECO:0000259" key="3">
    <source>
        <dbReference type="Pfam" id="PF12315"/>
    </source>
</evidence>
<dbReference type="Gene3D" id="2.10.110.10">
    <property type="entry name" value="Cysteine Rich Protein"/>
    <property type="match status" value="1"/>
</dbReference>
<dbReference type="InterPro" id="IPR003903">
    <property type="entry name" value="UIM_dom"/>
</dbReference>
<feature type="compositionally biased region" description="Low complexity" evidence="1">
    <location>
        <begin position="931"/>
        <end position="946"/>
    </location>
</feature>
<feature type="region of interest" description="Disordered" evidence="1">
    <location>
        <begin position="609"/>
        <end position="657"/>
    </location>
</feature>
<protein>
    <submittedName>
        <fullName evidence="4">Uncharacterized protein</fullName>
    </submittedName>
</protein>
<dbReference type="InterPro" id="IPR027629">
    <property type="entry name" value="DevT-like"/>
</dbReference>
<name>A0AAQ3TZ21_PASNO</name>
<dbReference type="GO" id="GO:0043130">
    <property type="term" value="F:ubiquitin binding"/>
    <property type="evidence" value="ECO:0007669"/>
    <property type="project" value="TreeGrafter"/>
</dbReference>
<keyword evidence="5" id="KW-1185">Reference proteome</keyword>
<dbReference type="Gene3D" id="3.60.21.10">
    <property type="match status" value="1"/>
</dbReference>
<feature type="compositionally biased region" description="Polar residues" evidence="1">
    <location>
        <begin position="640"/>
        <end position="655"/>
    </location>
</feature>
<dbReference type="InterPro" id="IPR029052">
    <property type="entry name" value="Metallo-depent_PP-like"/>
</dbReference>
<dbReference type="Pfam" id="PF12315">
    <property type="entry name" value="DA1-like"/>
    <property type="match status" value="1"/>
</dbReference>
<feature type="domain" description="Calcineurin-like phosphoesterase" evidence="2">
    <location>
        <begin position="13"/>
        <end position="222"/>
    </location>
</feature>
<proteinExistence type="predicted"/>
<dbReference type="GO" id="GO:0016787">
    <property type="term" value="F:hydrolase activity"/>
    <property type="evidence" value="ECO:0007669"/>
    <property type="project" value="InterPro"/>
</dbReference>
<dbReference type="Pfam" id="PF23625">
    <property type="entry name" value="UIM_2"/>
    <property type="match status" value="2"/>
</dbReference>
<organism evidence="4 5">
    <name type="scientific">Paspalum notatum var. saurae</name>
    <dbReference type="NCBI Taxonomy" id="547442"/>
    <lineage>
        <taxon>Eukaryota</taxon>
        <taxon>Viridiplantae</taxon>
        <taxon>Streptophyta</taxon>
        <taxon>Embryophyta</taxon>
        <taxon>Tracheophyta</taxon>
        <taxon>Spermatophyta</taxon>
        <taxon>Magnoliopsida</taxon>
        <taxon>Liliopsida</taxon>
        <taxon>Poales</taxon>
        <taxon>Poaceae</taxon>
        <taxon>PACMAD clade</taxon>
        <taxon>Panicoideae</taxon>
        <taxon>Andropogonodae</taxon>
        <taxon>Paspaleae</taxon>
        <taxon>Paspalinae</taxon>
        <taxon>Paspalum</taxon>
    </lineage>
</organism>
<dbReference type="InterPro" id="IPR004843">
    <property type="entry name" value="Calcineurin-like_PHP"/>
</dbReference>
<dbReference type="Proteomes" id="UP001341281">
    <property type="component" value="Chromosome 06"/>
</dbReference>
<evidence type="ECO:0000259" key="2">
    <source>
        <dbReference type="Pfam" id="PF00149"/>
    </source>
</evidence>
<dbReference type="CDD" id="cd07397">
    <property type="entry name" value="MPP_NostocDevT-like"/>
    <property type="match status" value="1"/>
</dbReference>
<dbReference type="InterPro" id="IPR022087">
    <property type="entry name" value="DA1-like_dom"/>
</dbReference>
<feature type="region of interest" description="Disordered" evidence="1">
    <location>
        <begin position="931"/>
        <end position="951"/>
    </location>
</feature>
<reference evidence="4 5" key="1">
    <citation type="submission" date="2024-02" db="EMBL/GenBank/DDBJ databases">
        <title>High-quality chromosome-scale genome assembly of Pensacola bahiagrass (Paspalum notatum Flugge var. saurae).</title>
        <authorList>
            <person name="Vega J.M."/>
            <person name="Podio M."/>
            <person name="Orjuela J."/>
            <person name="Siena L.A."/>
            <person name="Pessino S.C."/>
            <person name="Combes M.C."/>
            <person name="Mariac C."/>
            <person name="Albertini E."/>
            <person name="Pupilli F."/>
            <person name="Ortiz J.P.A."/>
            <person name="Leblanc O."/>
        </authorList>
    </citation>
    <scope>NUCLEOTIDE SEQUENCE [LARGE SCALE GENOMIC DNA]</scope>
    <source>
        <strain evidence="4">R1</strain>
        <tissue evidence="4">Leaf</tissue>
    </source>
</reference>
<evidence type="ECO:0000313" key="4">
    <source>
        <dbReference type="EMBL" id="WVZ82253.1"/>
    </source>
</evidence>
<dbReference type="InterPro" id="IPR045218">
    <property type="entry name" value="DA1-like"/>
</dbReference>
<evidence type="ECO:0000256" key="1">
    <source>
        <dbReference type="SAM" id="MobiDB-lite"/>
    </source>
</evidence>
<accession>A0AAQ3TZ21</accession>
<feature type="domain" description="Protein DA1-like" evidence="3">
    <location>
        <begin position="791"/>
        <end position="999"/>
    </location>
</feature>
<evidence type="ECO:0000313" key="5">
    <source>
        <dbReference type="Proteomes" id="UP001341281"/>
    </source>
</evidence>
<gene>
    <name evidence="4" type="ORF">U9M48_029539</name>
</gene>
<dbReference type="SMART" id="SM00726">
    <property type="entry name" value="UIM"/>
    <property type="match status" value="2"/>
</dbReference>
<dbReference type="AlphaFoldDB" id="A0AAQ3TZ21"/>
<sequence length="1004" mass="111353">MDSAAGAGRRRVRIAVVGDVHNDWALEEDSKALQFLQPDLVLFTGDYGNENVELVRSISDLQLPKAAILGNHDCWHTHQFSEKKPDRVRLQLASLGEQHVGYKCLDFPSIKLSVVGGRPFSCGGDRLFRPKLLSKCYGVNDMAGSAKKIYDAAAGAPEGHSVVLLAHNGPTGLGSRADNICGRDWVPGAGDHGDPDLEQAISNLQSETRVSIPLVVFGHMHKSLAYGRGLRKMIAFGSNRTIYLNGAVVPRVKYAQKGPGHEQNQPGGSGSVAPTLRAFTIADLSEGRVDEISEVWVLVSGAAAELEEEIVLYKRPREHILGLKRKIQERVREWRVRDKSEFKRSRRGVERHPSDFCARKAGTPSPPRYPLLVWWRRELVSLVLPADRLASADHRVGRRASSPGRQGGIATCPLALGRSRPSSPPKLPAYLPLPPLSRFLRGPVFFLAICCAGARRPSPAGAWVAGWVGTAPTGQARPGSRLEEIEASAAASLRLSTGAVERRSIRAWIDNSCCSVTSSSNMGWLTKFFRGSTHNISEGQYHSRPAEDMAWNEPSSSPVVTGIPSEFNNEDIDRAIALSLSEEEQRKAKTVEKDMHLEEDEQLARAIQESLNVESPPRRNSRANGDNPYHLPRETGAANGGNTFQPPRENGTANGHAQDVTERLDTVVFSVAWELFGIRNFSMSGNHPYHKTCYKEQFHPKCDVCKQFIPTNMNGLIEYRAHPFWLQKYCPSHEVDGTPRCCSCERMEPRESRYVLLDDGRKLCLECLDSAVMDTSECQPLYLEIQEFYEGLNMKVEQQVPLLLVERQALNEAMEGEKAGHHHLPETRGLCLSEEQTVSTILRRPRMAGNKIMDMITEPYRLTRRCEVTAILILYGLPRLLTGSILAHEMMHAWLRLKGYRTLRPDVEEGICQVLAHMWIESEIMAGAGSSAASSSSGSSTSTSSKKGGRSQFERKLGDFFKHQIESDTSMAYGEGFRAGNRAVLQYGLKRTLEHIRLTGTFPF</sequence>
<dbReference type="SUPFAM" id="SSF56300">
    <property type="entry name" value="Metallo-dependent phosphatases"/>
    <property type="match status" value="1"/>
</dbReference>
<dbReference type="EMBL" id="CP144750">
    <property type="protein sequence ID" value="WVZ82253.1"/>
    <property type="molecule type" value="Genomic_DNA"/>
</dbReference>
<dbReference type="PANTHER" id="PTHR24209">
    <property type="entry name" value="PROTEIN DA1-RELATED 2"/>
    <property type="match status" value="1"/>
</dbReference>
<dbReference type="PANTHER" id="PTHR24209:SF25">
    <property type="entry name" value="PROTEIN DA1-RELATED 1"/>
    <property type="match status" value="1"/>
</dbReference>
<dbReference type="Pfam" id="PF00149">
    <property type="entry name" value="Metallophos"/>
    <property type="match status" value="1"/>
</dbReference>
<feature type="region of interest" description="Disordered" evidence="1">
    <location>
        <begin position="545"/>
        <end position="566"/>
    </location>
</feature>